<feature type="region of interest" description="Disordered" evidence="1">
    <location>
        <begin position="18"/>
        <end position="42"/>
    </location>
</feature>
<organism evidence="2 3">
    <name type="scientific">Marchantia polymorpha</name>
    <name type="common">Common liverwort</name>
    <name type="synonym">Marchantia aquatica</name>
    <dbReference type="NCBI Taxonomy" id="3197"/>
    <lineage>
        <taxon>Eukaryota</taxon>
        <taxon>Viridiplantae</taxon>
        <taxon>Streptophyta</taxon>
        <taxon>Embryophyta</taxon>
        <taxon>Marchantiophyta</taxon>
        <taxon>Marchantiopsida</taxon>
        <taxon>Marchantiidae</taxon>
        <taxon>Marchantiales</taxon>
        <taxon>Marchantiaceae</taxon>
        <taxon>Marchantia</taxon>
    </lineage>
</organism>
<sequence>MLSQKFVFHESKNFTSDHEIQMPPTVPINHYSGPEDQRNALF</sequence>
<dbReference type="GO" id="GO:0043457">
    <property type="term" value="P:regulation of cellular respiration"/>
    <property type="evidence" value="ECO:0007669"/>
    <property type="project" value="InterPro"/>
</dbReference>
<proteinExistence type="predicted"/>
<dbReference type="PANTHER" id="PTHR47188">
    <property type="entry name" value="PROTEIN TAR1"/>
    <property type="match status" value="1"/>
</dbReference>
<dbReference type="PANTHER" id="PTHR47188:SF1">
    <property type="entry name" value="PROTEIN TAR1"/>
    <property type="match status" value="1"/>
</dbReference>
<reference evidence="3" key="1">
    <citation type="journal article" date="2017" name="Cell">
        <title>Insights into land plant evolution garnered from the Marchantia polymorpha genome.</title>
        <authorList>
            <person name="Bowman J.L."/>
            <person name="Kohchi T."/>
            <person name="Yamato K.T."/>
            <person name="Jenkins J."/>
            <person name="Shu S."/>
            <person name="Ishizaki K."/>
            <person name="Yamaoka S."/>
            <person name="Nishihama R."/>
            <person name="Nakamura Y."/>
            <person name="Berger F."/>
            <person name="Adam C."/>
            <person name="Aki S.S."/>
            <person name="Althoff F."/>
            <person name="Araki T."/>
            <person name="Arteaga-Vazquez M.A."/>
            <person name="Balasubrmanian S."/>
            <person name="Barry K."/>
            <person name="Bauer D."/>
            <person name="Boehm C.R."/>
            <person name="Briginshaw L."/>
            <person name="Caballero-Perez J."/>
            <person name="Catarino B."/>
            <person name="Chen F."/>
            <person name="Chiyoda S."/>
            <person name="Chovatia M."/>
            <person name="Davies K.M."/>
            <person name="Delmans M."/>
            <person name="Demura T."/>
            <person name="Dierschke T."/>
            <person name="Dolan L."/>
            <person name="Dorantes-Acosta A.E."/>
            <person name="Eklund D.M."/>
            <person name="Florent S.N."/>
            <person name="Flores-Sandoval E."/>
            <person name="Fujiyama A."/>
            <person name="Fukuzawa H."/>
            <person name="Galik B."/>
            <person name="Grimanelli D."/>
            <person name="Grimwood J."/>
            <person name="Grossniklaus U."/>
            <person name="Hamada T."/>
            <person name="Haseloff J."/>
            <person name="Hetherington A.J."/>
            <person name="Higo A."/>
            <person name="Hirakawa Y."/>
            <person name="Hundley H.N."/>
            <person name="Ikeda Y."/>
            <person name="Inoue K."/>
            <person name="Inoue S.I."/>
            <person name="Ishida S."/>
            <person name="Jia Q."/>
            <person name="Kakita M."/>
            <person name="Kanazawa T."/>
            <person name="Kawai Y."/>
            <person name="Kawashima T."/>
            <person name="Kennedy M."/>
            <person name="Kinose K."/>
            <person name="Kinoshita T."/>
            <person name="Kohara Y."/>
            <person name="Koide E."/>
            <person name="Komatsu K."/>
            <person name="Kopischke S."/>
            <person name="Kubo M."/>
            <person name="Kyozuka J."/>
            <person name="Lagercrantz U."/>
            <person name="Lin S.S."/>
            <person name="Lindquist E."/>
            <person name="Lipzen A.M."/>
            <person name="Lu C.W."/>
            <person name="De Luna E."/>
            <person name="Martienssen R.A."/>
            <person name="Minamino N."/>
            <person name="Mizutani M."/>
            <person name="Mizutani M."/>
            <person name="Mochizuki N."/>
            <person name="Monte I."/>
            <person name="Mosher R."/>
            <person name="Nagasaki H."/>
            <person name="Nakagami H."/>
            <person name="Naramoto S."/>
            <person name="Nishitani K."/>
            <person name="Ohtani M."/>
            <person name="Okamoto T."/>
            <person name="Okumura M."/>
            <person name="Phillips J."/>
            <person name="Pollak B."/>
            <person name="Reinders A."/>
            <person name="Rovekamp M."/>
            <person name="Sano R."/>
            <person name="Sawa S."/>
            <person name="Schmid M.W."/>
            <person name="Shirakawa M."/>
            <person name="Solano R."/>
            <person name="Spunde A."/>
            <person name="Suetsugu N."/>
            <person name="Sugano S."/>
            <person name="Sugiyama A."/>
            <person name="Sun R."/>
            <person name="Suzuki Y."/>
            <person name="Takenaka M."/>
            <person name="Takezawa D."/>
            <person name="Tomogane H."/>
            <person name="Tsuzuki M."/>
            <person name="Ueda T."/>
            <person name="Umeda M."/>
            <person name="Ward J.M."/>
            <person name="Watanabe Y."/>
            <person name="Yazaki K."/>
            <person name="Yokoyama R."/>
            <person name="Yoshitake Y."/>
            <person name="Yotsui I."/>
            <person name="Zachgo S."/>
            <person name="Schmutz J."/>
        </authorList>
    </citation>
    <scope>NUCLEOTIDE SEQUENCE [LARGE SCALE GENOMIC DNA]</scope>
    <source>
        <strain evidence="3">Tak-1</strain>
    </source>
</reference>
<evidence type="ECO:0000313" key="2">
    <source>
        <dbReference type="EMBL" id="PTQ35903.1"/>
    </source>
</evidence>
<keyword evidence="3" id="KW-1185">Reference proteome</keyword>
<protein>
    <submittedName>
        <fullName evidence="2">Uncharacterized protein</fullName>
    </submittedName>
</protein>
<dbReference type="AlphaFoldDB" id="A0A2R6WPZ4"/>
<dbReference type="Proteomes" id="UP000244005">
    <property type="component" value="Unassembled WGS sequence"/>
</dbReference>
<name>A0A2R6WPZ4_MARPO</name>
<dbReference type="EMBL" id="KZ772739">
    <property type="protein sequence ID" value="PTQ35903.1"/>
    <property type="molecule type" value="Genomic_DNA"/>
</dbReference>
<dbReference type="OrthoDB" id="1748044at2759"/>
<accession>A0A2R6WPZ4</accession>
<gene>
    <name evidence="2" type="ORF">MARPO_0067s0001</name>
</gene>
<dbReference type="InterPro" id="IPR044792">
    <property type="entry name" value="TAR1"/>
</dbReference>
<evidence type="ECO:0000313" key="3">
    <source>
        <dbReference type="Proteomes" id="UP000244005"/>
    </source>
</evidence>
<evidence type="ECO:0000256" key="1">
    <source>
        <dbReference type="SAM" id="MobiDB-lite"/>
    </source>
</evidence>
<feature type="compositionally biased region" description="Basic and acidic residues" evidence="1">
    <location>
        <begin position="33"/>
        <end position="42"/>
    </location>
</feature>